<dbReference type="GO" id="GO:0016787">
    <property type="term" value="F:hydrolase activity"/>
    <property type="evidence" value="ECO:0007669"/>
    <property type="project" value="UniProtKB-KW"/>
</dbReference>
<evidence type="ECO:0000256" key="6">
    <source>
        <dbReference type="ARBA" id="ARBA00022842"/>
    </source>
</evidence>
<evidence type="ECO:0000256" key="3">
    <source>
        <dbReference type="ARBA" id="ARBA00022722"/>
    </source>
</evidence>
<dbReference type="Proteomes" id="UP000308828">
    <property type="component" value="Unassembled WGS sequence"/>
</dbReference>
<comment type="function">
    <text evidence="8">Toxic component of a toxin-antitoxin (TA) system. An RNase.</text>
</comment>
<dbReference type="EMBL" id="STGV01000001">
    <property type="protein sequence ID" value="THV25707.1"/>
    <property type="molecule type" value="Genomic_DNA"/>
</dbReference>
<feature type="region of interest" description="Disordered" evidence="9">
    <location>
        <begin position="1"/>
        <end position="22"/>
    </location>
</feature>
<feature type="domain" description="PIN" evidence="10">
    <location>
        <begin position="32"/>
        <end position="153"/>
    </location>
</feature>
<keyword evidence="2 8" id="KW-1277">Toxin-antitoxin system</keyword>
<reference evidence="11 12" key="1">
    <citation type="submission" date="2019-04" db="EMBL/GenBank/DDBJ databases">
        <title>Genome sequence of strain shin9-1.</title>
        <authorList>
            <person name="Gao J."/>
            <person name="Sun J."/>
        </authorList>
    </citation>
    <scope>NUCLEOTIDE SEQUENCE [LARGE SCALE GENOMIC DNA]</scope>
    <source>
        <strain evidence="12">shin9-1</strain>
    </source>
</reference>
<dbReference type="InterPro" id="IPR050556">
    <property type="entry name" value="Type_II_TA_system_RNase"/>
</dbReference>
<keyword evidence="8" id="KW-0800">Toxin</keyword>
<evidence type="ECO:0000256" key="8">
    <source>
        <dbReference type="HAMAP-Rule" id="MF_00265"/>
    </source>
</evidence>
<dbReference type="EC" id="3.1.-.-" evidence="8"/>
<dbReference type="GO" id="GO:0090729">
    <property type="term" value="F:toxin activity"/>
    <property type="evidence" value="ECO:0007669"/>
    <property type="project" value="UniProtKB-KW"/>
</dbReference>
<dbReference type="AlphaFoldDB" id="A0A4S8P635"/>
<evidence type="ECO:0000256" key="9">
    <source>
        <dbReference type="SAM" id="MobiDB-lite"/>
    </source>
</evidence>
<dbReference type="PANTHER" id="PTHR33653">
    <property type="entry name" value="RIBONUCLEASE VAPC2"/>
    <property type="match status" value="1"/>
</dbReference>
<proteinExistence type="inferred from homology"/>
<keyword evidence="12" id="KW-1185">Reference proteome</keyword>
<evidence type="ECO:0000313" key="11">
    <source>
        <dbReference type="EMBL" id="THV25707.1"/>
    </source>
</evidence>
<feature type="binding site" evidence="8">
    <location>
        <position position="35"/>
    </location>
    <ligand>
        <name>Mg(2+)</name>
        <dbReference type="ChEBI" id="CHEBI:18420"/>
    </ligand>
</feature>
<accession>A0A4S8P635</accession>
<protein>
    <recommendedName>
        <fullName evidence="8">Ribonuclease VapC</fullName>
        <shortName evidence="8">RNase VapC</shortName>
        <ecNumber evidence="8">3.1.-.-</ecNumber>
    </recommendedName>
    <alternativeName>
        <fullName evidence="8">Toxin VapC</fullName>
    </alternativeName>
</protein>
<evidence type="ECO:0000256" key="5">
    <source>
        <dbReference type="ARBA" id="ARBA00022801"/>
    </source>
</evidence>
<sequence length="162" mass="17605">MAAQPATGRGGIRFRSAGSSGAGREPVIAPLYMLDTNIVSDVIRNPYGAAAAKVERVGDDRISISSIVASELRFGILKRGSERLAYLVETILDRIEILPYEDKEASHFADIRLDLERGGKPIGTTDLFIAAHARSLDLTLVTANVREFARVPGLKIENWVEA</sequence>
<keyword evidence="3 8" id="KW-0540">Nuclease</keyword>
<dbReference type="SUPFAM" id="SSF88723">
    <property type="entry name" value="PIN domain-like"/>
    <property type="match status" value="1"/>
</dbReference>
<evidence type="ECO:0000256" key="4">
    <source>
        <dbReference type="ARBA" id="ARBA00022723"/>
    </source>
</evidence>
<feature type="binding site" evidence="8">
    <location>
        <position position="126"/>
    </location>
    <ligand>
        <name>Mg(2+)</name>
        <dbReference type="ChEBI" id="CHEBI:18420"/>
    </ligand>
</feature>
<keyword evidence="6 8" id="KW-0460">Magnesium</keyword>
<gene>
    <name evidence="8" type="primary">vapC</name>
    <name evidence="11" type="ORF">FAA97_05855</name>
</gene>
<evidence type="ECO:0000256" key="7">
    <source>
        <dbReference type="ARBA" id="ARBA00038093"/>
    </source>
</evidence>
<dbReference type="HAMAP" id="MF_00265">
    <property type="entry name" value="VapC_Nob1"/>
    <property type="match status" value="1"/>
</dbReference>
<evidence type="ECO:0000256" key="1">
    <source>
        <dbReference type="ARBA" id="ARBA00001946"/>
    </source>
</evidence>
<dbReference type="GO" id="GO:0000287">
    <property type="term" value="F:magnesium ion binding"/>
    <property type="evidence" value="ECO:0007669"/>
    <property type="project" value="UniProtKB-UniRule"/>
</dbReference>
<dbReference type="OrthoDB" id="9796690at2"/>
<dbReference type="InterPro" id="IPR029060">
    <property type="entry name" value="PIN-like_dom_sf"/>
</dbReference>
<comment type="caution">
    <text evidence="11">The sequence shown here is derived from an EMBL/GenBank/DDBJ whole genome shotgun (WGS) entry which is preliminary data.</text>
</comment>
<dbReference type="PANTHER" id="PTHR33653:SF1">
    <property type="entry name" value="RIBONUCLEASE VAPC2"/>
    <property type="match status" value="1"/>
</dbReference>
<dbReference type="InterPro" id="IPR022907">
    <property type="entry name" value="VapC_family"/>
</dbReference>
<dbReference type="GO" id="GO:0004540">
    <property type="term" value="F:RNA nuclease activity"/>
    <property type="evidence" value="ECO:0007669"/>
    <property type="project" value="InterPro"/>
</dbReference>
<dbReference type="Pfam" id="PF01850">
    <property type="entry name" value="PIN"/>
    <property type="match status" value="1"/>
</dbReference>
<comment type="similarity">
    <text evidence="7 8">Belongs to the PINc/VapC protein family.</text>
</comment>
<organism evidence="11 12">
    <name type="scientific">Peteryoungia ipomoeae</name>
    <dbReference type="NCBI Taxonomy" id="1210932"/>
    <lineage>
        <taxon>Bacteria</taxon>
        <taxon>Pseudomonadati</taxon>
        <taxon>Pseudomonadota</taxon>
        <taxon>Alphaproteobacteria</taxon>
        <taxon>Hyphomicrobiales</taxon>
        <taxon>Rhizobiaceae</taxon>
        <taxon>Peteryoungia</taxon>
    </lineage>
</organism>
<comment type="cofactor">
    <cofactor evidence="1 8">
        <name>Mg(2+)</name>
        <dbReference type="ChEBI" id="CHEBI:18420"/>
    </cofactor>
</comment>
<evidence type="ECO:0000256" key="2">
    <source>
        <dbReference type="ARBA" id="ARBA00022649"/>
    </source>
</evidence>
<dbReference type="CDD" id="cd18748">
    <property type="entry name" value="PIN_VapC4-5_FitB-like"/>
    <property type="match status" value="1"/>
</dbReference>
<dbReference type="InterPro" id="IPR002716">
    <property type="entry name" value="PIN_dom"/>
</dbReference>
<evidence type="ECO:0000313" key="12">
    <source>
        <dbReference type="Proteomes" id="UP000308828"/>
    </source>
</evidence>
<dbReference type="Gene3D" id="3.40.50.1010">
    <property type="entry name" value="5'-nuclease"/>
    <property type="match status" value="1"/>
</dbReference>
<name>A0A4S8P635_9HYPH</name>
<keyword evidence="4 8" id="KW-0479">Metal-binding</keyword>
<keyword evidence="5 8" id="KW-0378">Hydrolase</keyword>
<evidence type="ECO:0000259" key="10">
    <source>
        <dbReference type="Pfam" id="PF01850"/>
    </source>
</evidence>